<name>A0A839ZA61_9HYPH</name>
<dbReference type="PANTHER" id="PTHR43790">
    <property type="entry name" value="CARBOHYDRATE TRANSPORT ATP-BINDING PROTEIN MG119-RELATED"/>
    <property type="match status" value="1"/>
</dbReference>
<dbReference type="GO" id="GO:0016887">
    <property type="term" value="F:ATP hydrolysis activity"/>
    <property type="evidence" value="ECO:0007669"/>
    <property type="project" value="InterPro"/>
</dbReference>
<keyword evidence="5 9" id="KW-0067">ATP-binding</keyword>
<dbReference type="RefSeq" id="WP_183189767.1">
    <property type="nucleotide sequence ID" value="NZ_JACICD010000003.1"/>
</dbReference>
<feature type="domain" description="ABC transporter" evidence="8">
    <location>
        <begin position="253"/>
        <end position="493"/>
    </location>
</feature>
<dbReference type="PANTHER" id="PTHR43790:SF3">
    <property type="entry name" value="D-ALLOSE IMPORT ATP-BINDING PROTEIN ALSA-RELATED"/>
    <property type="match status" value="1"/>
</dbReference>
<dbReference type="Pfam" id="PF00005">
    <property type="entry name" value="ABC_tran"/>
    <property type="match status" value="2"/>
</dbReference>
<evidence type="ECO:0000313" key="9">
    <source>
        <dbReference type="EMBL" id="MBB3771619.1"/>
    </source>
</evidence>
<dbReference type="AlphaFoldDB" id="A0A839ZA61"/>
<comment type="caution">
    <text evidence="9">The sequence shown here is derived from an EMBL/GenBank/DDBJ whole genome shotgun (WGS) entry which is preliminary data.</text>
</comment>
<reference evidence="9 10" key="1">
    <citation type="submission" date="2020-08" db="EMBL/GenBank/DDBJ databases">
        <title>Genomic Encyclopedia of Type Strains, Phase IV (KMG-IV): sequencing the most valuable type-strain genomes for metagenomic binning, comparative biology and taxonomic classification.</title>
        <authorList>
            <person name="Goeker M."/>
        </authorList>
    </citation>
    <scope>NUCLEOTIDE SEQUENCE [LARGE SCALE GENOMIC DNA]</scope>
    <source>
        <strain evidence="9 10">DSM 5895</strain>
    </source>
</reference>
<dbReference type="InterPro" id="IPR027417">
    <property type="entry name" value="P-loop_NTPase"/>
</dbReference>
<keyword evidence="6" id="KW-1278">Translocase</keyword>
<dbReference type="EMBL" id="JACICD010000003">
    <property type="protein sequence ID" value="MBB3771619.1"/>
    <property type="molecule type" value="Genomic_DNA"/>
</dbReference>
<evidence type="ECO:0000256" key="3">
    <source>
        <dbReference type="ARBA" id="ARBA00022597"/>
    </source>
</evidence>
<feature type="domain" description="ABC transporter" evidence="8">
    <location>
        <begin position="5"/>
        <end position="240"/>
    </location>
</feature>
<keyword evidence="3" id="KW-0762">Sugar transport</keyword>
<dbReference type="Gene3D" id="3.40.50.300">
    <property type="entry name" value="P-loop containing nucleotide triphosphate hydrolases"/>
    <property type="match status" value="2"/>
</dbReference>
<sequence>MHSAFEVRDLSKSFGHVYAVRGVSLRVKAGEVVAVIGENGAGKSSLMSVICGRLTPTAGEIRIDDQPVHFASPSDAQRAGIAIAPQEINLAADLTVIENVMLGRQVARGGFINWRATEVEARRHIAALDPTIDPQARAGSITVAQQQLVQIARATATGARLLIFDEPTAALTEREAERLFAFIRRFRQEGGLVLYISHRLDEILALADRITVLRDGRHIADLDPQTTSKEAMIRAMAGRDVEELNLRAVIPSAATDEVVMEVRDLSRPGEFTNVSFDLHRGEILGIGGLIGAGRTETVRCLFGDTPRASGTVKLFGRDVAFAGPADAIAAGLVYLPEERRRDGLFPDLSVAENIVLPNLAKFASRLGIRWLDAFGAADRYVNAIPVKVHSSHQLISELSGGNQQKCILARWMMSKCRILMLDEPTRGIDVNAKWEIQKLLRQLARDGLSVIYISSELQEVIDVCDRVMLMHEGRVRAIVPTEGATQEKLLGLAMK</sequence>
<accession>A0A839ZA61</accession>
<dbReference type="InterPro" id="IPR003439">
    <property type="entry name" value="ABC_transporter-like_ATP-bd"/>
</dbReference>
<evidence type="ECO:0000256" key="1">
    <source>
        <dbReference type="ARBA" id="ARBA00022448"/>
    </source>
</evidence>
<evidence type="ECO:0000313" key="10">
    <source>
        <dbReference type="Proteomes" id="UP000533469"/>
    </source>
</evidence>
<dbReference type="Proteomes" id="UP000533469">
    <property type="component" value="Unassembled WGS sequence"/>
</dbReference>
<evidence type="ECO:0000256" key="5">
    <source>
        <dbReference type="ARBA" id="ARBA00022840"/>
    </source>
</evidence>
<evidence type="ECO:0000256" key="7">
    <source>
        <dbReference type="ARBA" id="ARBA00023136"/>
    </source>
</evidence>
<organism evidence="9 10">
    <name type="scientific">Ancylobacter tetraedralis</name>
    <dbReference type="NCBI Taxonomy" id="217068"/>
    <lineage>
        <taxon>Bacteria</taxon>
        <taxon>Pseudomonadati</taxon>
        <taxon>Pseudomonadota</taxon>
        <taxon>Alphaproteobacteria</taxon>
        <taxon>Hyphomicrobiales</taxon>
        <taxon>Xanthobacteraceae</taxon>
        <taxon>Ancylobacter</taxon>
    </lineage>
</organism>
<dbReference type="InterPro" id="IPR050107">
    <property type="entry name" value="ABC_carbohydrate_import_ATPase"/>
</dbReference>
<keyword evidence="7" id="KW-0472">Membrane</keyword>
<dbReference type="GO" id="GO:0005524">
    <property type="term" value="F:ATP binding"/>
    <property type="evidence" value="ECO:0007669"/>
    <property type="project" value="UniProtKB-KW"/>
</dbReference>
<dbReference type="CDD" id="cd03215">
    <property type="entry name" value="ABC_Carb_Monos_II"/>
    <property type="match status" value="1"/>
</dbReference>
<keyword evidence="4" id="KW-0547">Nucleotide-binding</keyword>
<dbReference type="SUPFAM" id="SSF52540">
    <property type="entry name" value="P-loop containing nucleoside triphosphate hydrolases"/>
    <property type="match status" value="2"/>
</dbReference>
<evidence type="ECO:0000256" key="2">
    <source>
        <dbReference type="ARBA" id="ARBA00022475"/>
    </source>
</evidence>
<evidence type="ECO:0000256" key="6">
    <source>
        <dbReference type="ARBA" id="ARBA00022967"/>
    </source>
</evidence>
<proteinExistence type="predicted"/>
<evidence type="ECO:0000259" key="8">
    <source>
        <dbReference type="PROSITE" id="PS50893"/>
    </source>
</evidence>
<evidence type="ECO:0000256" key="4">
    <source>
        <dbReference type="ARBA" id="ARBA00022741"/>
    </source>
</evidence>
<dbReference type="CDD" id="cd03216">
    <property type="entry name" value="ABC_Carb_Monos_I"/>
    <property type="match status" value="1"/>
</dbReference>
<protein>
    <submittedName>
        <fullName evidence="9">Ribose transport system ATP-binding protein</fullName>
    </submittedName>
</protein>
<dbReference type="InterPro" id="IPR003593">
    <property type="entry name" value="AAA+_ATPase"/>
</dbReference>
<keyword evidence="1" id="KW-0813">Transport</keyword>
<keyword evidence="2" id="KW-1003">Cell membrane</keyword>
<dbReference type="PROSITE" id="PS50893">
    <property type="entry name" value="ABC_TRANSPORTER_2"/>
    <property type="match status" value="2"/>
</dbReference>
<dbReference type="SMART" id="SM00382">
    <property type="entry name" value="AAA"/>
    <property type="match status" value="2"/>
</dbReference>
<keyword evidence="10" id="KW-1185">Reference proteome</keyword>
<gene>
    <name evidence="9" type="ORF">FHS55_002218</name>
</gene>